<organism evidence="1 2">
    <name type="scientific">Anditalea andensis</name>
    <dbReference type="NCBI Taxonomy" id="1048983"/>
    <lineage>
        <taxon>Bacteria</taxon>
        <taxon>Pseudomonadati</taxon>
        <taxon>Bacteroidota</taxon>
        <taxon>Cytophagia</taxon>
        <taxon>Cytophagales</taxon>
        <taxon>Cytophagaceae</taxon>
        <taxon>Anditalea</taxon>
    </lineage>
</organism>
<evidence type="ECO:0000313" key="2">
    <source>
        <dbReference type="Proteomes" id="UP000027821"/>
    </source>
</evidence>
<gene>
    <name evidence="1" type="ORF">EL17_01165</name>
</gene>
<keyword evidence="2" id="KW-1185">Reference proteome</keyword>
<dbReference type="EMBL" id="JMIH01000011">
    <property type="protein sequence ID" value="KEO75486.1"/>
    <property type="molecule type" value="Genomic_DNA"/>
</dbReference>
<dbReference type="OrthoDB" id="9785289at2"/>
<dbReference type="Gene3D" id="3.30.110.170">
    <property type="entry name" value="Protein of unknown function (DUF541), domain 1"/>
    <property type="match status" value="1"/>
</dbReference>
<name>A0A074KZR3_9BACT</name>
<dbReference type="Gene3D" id="3.30.70.2970">
    <property type="entry name" value="Protein of unknown function (DUF541), domain 2"/>
    <property type="match status" value="1"/>
</dbReference>
<dbReference type="PANTHER" id="PTHR34387:SF2">
    <property type="entry name" value="SLR1258 PROTEIN"/>
    <property type="match status" value="1"/>
</dbReference>
<dbReference type="Pfam" id="PF04402">
    <property type="entry name" value="SIMPL"/>
    <property type="match status" value="1"/>
</dbReference>
<dbReference type="RefSeq" id="WP_035069696.1">
    <property type="nucleotide sequence ID" value="NZ_JMIH01000011.1"/>
</dbReference>
<evidence type="ECO:0000313" key="1">
    <source>
        <dbReference type="EMBL" id="KEO75486.1"/>
    </source>
</evidence>
<dbReference type="Proteomes" id="UP000027821">
    <property type="component" value="Unassembled WGS sequence"/>
</dbReference>
<dbReference type="AlphaFoldDB" id="A0A074KZR3"/>
<evidence type="ECO:0008006" key="3">
    <source>
        <dbReference type="Google" id="ProtNLM"/>
    </source>
</evidence>
<accession>A0A074KZR3</accession>
<dbReference type="PIRSF" id="PIRSF029033">
    <property type="entry name" value="UCP029033"/>
    <property type="match status" value="1"/>
</dbReference>
<dbReference type="InterPro" id="IPR052022">
    <property type="entry name" value="26kDa_periplasmic_antigen"/>
</dbReference>
<dbReference type="InterPro" id="IPR007497">
    <property type="entry name" value="SIMPL/DUF541"/>
</dbReference>
<dbReference type="eggNOG" id="COG2859">
    <property type="taxonomic scope" value="Bacteria"/>
</dbReference>
<protein>
    <recommendedName>
        <fullName evidence="3">SIMPL domain-containing protein</fullName>
    </recommendedName>
</protein>
<reference evidence="1 2" key="1">
    <citation type="submission" date="2014-04" db="EMBL/GenBank/DDBJ databases">
        <title>Characterization and application of a salt tolerant electro-active bacterium.</title>
        <authorList>
            <person name="Yang L."/>
            <person name="Wei S."/>
            <person name="Tay Q.X.M."/>
        </authorList>
    </citation>
    <scope>NUCLEOTIDE SEQUENCE [LARGE SCALE GENOMIC DNA]</scope>
    <source>
        <strain evidence="1 2">LY1</strain>
    </source>
</reference>
<dbReference type="GO" id="GO:0006974">
    <property type="term" value="P:DNA damage response"/>
    <property type="evidence" value="ECO:0007669"/>
    <property type="project" value="TreeGrafter"/>
</dbReference>
<dbReference type="InterPro" id="IPR016907">
    <property type="entry name" value="UCP029033"/>
</dbReference>
<sequence length="243" mass="27259">MKQHLTAVIFALAIIISAAILGNAIVNRNKKSGTVDVTGLGEQNFSSDLVVWEGNFSRESFEIKDAYAALEKDRQTVTDYLNQKGIPKEQIIFNAVNTNPLYEQNYSSNGNFMGQTFLGYQLNQSIQISSSEVDRVEQISREITELLLQGVKFYSQPPRYYYTNLESLKIEMISKATEDARLRAERIAENSGSRLGQLISANMGIFQITGQNSAEDYSWGGTFNTSSKEKTASITMRLSYRVK</sequence>
<proteinExistence type="predicted"/>
<comment type="caution">
    <text evidence="1">The sequence shown here is derived from an EMBL/GenBank/DDBJ whole genome shotgun (WGS) entry which is preliminary data.</text>
</comment>
<dbReference type="PANTHER" id="PTHR34387">
    <property type="entry name" value="SLR1258 PROTEIN"/>
    <property type="match status" value="1"/>
</dbReference>